<dbReference type="Gene3D" id="3.20.20.80">
    <property type="entry name" value="Glycosidases"/>
    <property type="match status" value="1"/>
</dbReference>
<name>A0A7J7ICX8_CAMSI</name>
<comment type="similarity">
    <text evidence="2">Belongs to the glycosyl hydrolase 35 family.</text>
</comment>
<dbReference type="PRINTS" id="PR00742">
    <property type="entry name" value="GLHYDRLASE35"/>
</dbReference>
<dbReference type="EMBL" id="JACBKZ010000001">
    <property type="protein sequence ID" value="KAF5962048.1"/>
    <property type="molecule type" value="Genomic_DNA"/>
</dbReference>
<dbReference type="EC" id="3.2.1.23" evidence="3"/>
<feature type="compositionally biased region" description="Basic residues" evidence="4">
    <location>
        <begin position="12"/>
        <end position="23"/>
    </location>
</feature>
<feature type="domain" description="Glycoside hydrolase 35 catalytic" evidence="5">
    <location>
        <begin position="24"/>
        <end position="95"/>
    </location>
</feature>
<sequence length="115" mass="13422">MRLDSAYQVRSSRGKMRDRHPHGSKMWPDLIAKSKEGGADVIQTHTFWNGHEPVRGQYNFEGRYDLVKFVKLVGSSGLYFWLQIGPYVCAEWNFGSHLLSYSYQFIIFFLLKLTI</sequence>
<dbReference type="GO" id="GO:0005975">
    <property type="term" value="P:carbohydrate metabolic process"/>
    <property type="evidence" value="ECO:0007669"/>
    <property type="project" value="InterPro"/>
</dbReference>
<dbReference type="Pfam" id="PF01301">
    <property type="entry name" value="Glyco_hydro_35"/>
    <property type="match status" value="1"/>
</dbReference>
<reference evidence="7" key="1">
    <citation type="journal article" date="2020" name="Nat. Commun.">
        <title>Genome assembly of wild tea tree DASZ reveals pedigree and selection history of tea varieties.</title>
        <authorList>
            <person name="Zhang W."/>
            <person name="Zhang Y."/>
            <person name="Qiu H."/>
            <person name="Guo Y."/>
            <person name="Wan H."/>
            <person name="Zhang X."/>
            <person name="Scossa F."/>
            <person name="Alseekh S."/>
            <person name="Zhang Q."/>
            <person name="Wang P."/>
            <person name="Xu L."/>
            <person name="Schmidt M.H."/>
            <person name="Jia X."/>
            <person name="Li D."/>
            <person name="Zhu A."/>
            <person name="Guo F."/>
            <person name="Chen W."/>
            <person name="Ni D."/>
            <person name="Usadel B."/>
            <person name="Fernie A.R."/>
            <person name="Wen W."/>
        </authorList>
    </citation>
    <scope>NUCLEOTIDE SEQUENCE [LARGE SCALE GENOMIC DNA]</scope>
    <source>
        <strain evidence="7">cv. G240</strain>
    </source>
</reference>
<comment type="caution">
    <text evidence="6">The sequence shown here is derived from an EMBL/GenBank/DDBJ whole genome shotgun (WGS) entry which is preliminary data.</text>
</comment>
<evidence type="ECO:0000313" key="7">
    <source>
        <dbReference type="Proteomes" id="UP000593564"/>
    </source>
</evidence>
<dbReference type="GO" id="GO:0004565">
    <property type="term" value="F:beta-galactosidase activity"/>
    <property type="evidence" value="ECO:0007669"/>
    <property type="project" value="UniProtKB-EC"/>
</dbReference>
<accession>A0A7J7ICX8</accession>
<dbReference type="InterPro" id="IPR001944">
    <property type="entry name" value="Glycoside_Hdrlase_35"/>
</dbReference>
<gene>
    <name evidence="6" type="ORF">HYC85_003257</name>
</gene>
<feature type="region of interest" description="Disordered" evidence="4">
    <location>
        <begin position="1"/>
        <end position="25"/>
    </location>
</feature>
<keyword evidence="7" id="KW-1185">Reference proteome</keyword>
<protein>
    <recommendedName>
        <fullName evidence="3">beta-galactosidase</fullName>
        <ecNumber evidence="3">3.2.1.23</ecNumber>
    </recommendedName>
</protein>
<evidence type="ECO:0000259" key="5">
    <source>
        <dbReference type="Pfam" id="PF01301"/>
    </source>
</evidence>
<comment type="catalytic activity">
    <reaction evidence="1">
        <text>Hydrolysis of terminal non-reducing beta-D-galactose residues in beta-D-galactosides.</text>
        <dbReference type="EC" id="3.2.1.23"/>
    </reaction>
</comment>
<dbReference type="AlphaFoldDB" id="A0A7J7ICX8"/>
<dbReference type="InterPro" id="IPR031330">
    <property type="entry name" value="Gly_Hdrlase_35_cat"/>
</dbReference>
<evidence type="ECO:0000313" key="6">
    <source>
        <dbReference type="EMBL" id="KAF5962048.1"/>
    </source>
</evidence>
<organism evidence="6 7">
    <name type="scientific">Camellia sinensis</name>
    <name type="common">Tea plant</name>
    <name type="synonym">Thea sinensis</name>
    <dbReference type="NCBI Taxonomy" id="4442"/>
    <lineage>
        <taxon>Eukaryota</taxon>
        <taxon>Viridiplantae</taxon>
        <taxon>Streptophyta</taxon>
        <taxon>Embryophyta</taxon>
        <taxon>Tracheophyta</taxon>
        <taxon>Spermatophyta</taxon>
        <taxon>Magnoliopsida</taxon>
        <taxon>eudicotyledons</taxon>
        <taxon>Gunneridae</taxon>
        <taxon>Pentapetalae</taxon>
        <taxon>asterids</taxon>
        <taxon>Ericales</taxon>
        <taxon>Theaceae</taxon>
        <taxon>Camellia</taxon>
    </lineage>
</organism>
<evidence type="ECO:0000256" key="3">
    <source>
        <dbReference type="ARBA" id="ARBA00012756"/>
    </source>
</evidence>
<dbReference type="SUPFAM" id="SSF51445">
    <property type="entry name" value="(Trans)glycosidases"/>
    <property type="match status" value="1"/>
</dbReference>
<evidence type="ECO:0000256" key="1">
    <source>
        <dbReference type="ARBA" id="ARBA00001412"/>
    </source>
</evidence>
<dbReference type="Proteomes" id="UP000593564">
    <property type="component" value="Unassembled WGS sequence"/>
</dbReference>
<evidence type="ECO:0000256" key="2">
    <source>
        <dbReference type="ARBA" id="ARBA00009809"/>
    </source>
</evidence>
<proteinExistence type="inferred from homology"/>
<dbReference type="PANTHER" id="PTHR23421">
    <property type="entry name" value="BETA-GALACTOSIDASE RELATED"/>
    <property type="match status" value="1"/>
</dbReference>
<reference evidence="6 7" key="2">
    <citation type="submission" date="2020-07" db="EMBL/GenBank/DDBJ databases">
        <title>Genome assembly of wild tea tree DASZ reveals pedigree and selection history of tea varieties.</title>
        <authorList>
            <person name="Zhang W."/>
        </authorList>
    </citation>
    <scope>NUCLEOTIDE SEQUENCE [LARGE SCALE GENOMIC DNA]</scope>
    <source>
        <strain evidence="7">cv. G240</strain>
        <tissue evidence="6">Leaf</tissue>
    </source>
</reference>
<dbReference type="InterPro" id="IPR017853">
    <property type="entry name" value="GH"/>
</dbReference>
<evidence type="ECO:0000256" key="4">
    <source>
        <dbReference type="SAM" id="MobiDB-lite"/>
    </source>
</evidence>